<feature type="transmembrane region" description="Helical" evidence="1">
    <location>
        <begin position="44"/>
        <end position="69"/>
    </location>
</feature>
<feature type="transmembrane region" description="Helical" evidence="1">
    <location>
        <begin position="81"/>
        <end position="99"/>
    </location>
</feature>
<keyword evidence="1" id="KW-1133">Transmembrane helix</keyword>
<evidence type="ECO:0000313" key="2">
    <source>
        <dbReference type="EMBL" id="GID78605.1"/>
    </source>
</evidence>
<comment type="caution">
    <text evidence="2">The sequence shown here is derived from an EMBL/GenBank/DDBJ whole genome shotgun (WGS) entry which is preliminary data.</text>
</comment>
<evidence type="ECO:0000313" key="3">
    <source>
        <dbReference type="Proteomes" id="UP000609879"/>
    </source>
</evidence>
<proteinExistence type="predicted"/>
<sequence length="139" mass="13669">MTTSPIHRGRSAGSAVLTAVVIAGDVALAVISLLAWQLEGGAEAATFALAGISAVAGAVLLLFAVAGFARGAAGPARLSHALAWARFAAVLLVLTVFAVRPGPDALIGFPATFGAAVAVVDALAAVLVTRAAVRRTADG</sequence>
<reference evidence="2 3" key="1">
    <citation type="submission" date="2021-01" db="EMBL/GenBank/DDBJ databases">
        <title>Whole genome shotgun sequence of Actinoplanes deccanensis NBRC 13994.</title>
        <authorList>
            <person name="Komaki H."/>
            <person name="Tamura T."/>
        </authorList>
    </citation>
    <scope>NUCLEOTIDE SEQUENCE [LARGE SCALE GENOMIC DNA]</scope>
    <source>
        <strain evidence="2 3">NBRC 13994</strain>
    </source>
</reference>
<feature type="transmembrane region" description="Helical" evidence="1">
    <location>
        <begin position="105"/>
        <end position="128"/>
    </location>
</feature>
<dbReference type="EMBL" id="BOMI01000147">
    <property type="protein sequence ID" value="GID78605.1"/>
    <property type="molecule type" value="Genomic_DNA"/>
</dbReference>
<name>A0ABQ3YF27_9ACTN</name>
<gene>
    <name evidence="2" type="ORF">Ade02nite_72460</name>
</gene>
<protein>
    <submittedName>
        <fullName evidence="2">Uncharacterized protein</fullName>
    </submittedName>
</protein>
<dbReference type="Proteomes" id="UP000609879">
    <property type="component" value="Unassembled WGS sequence"/>
</dbReference>
<keyword evidence="1" id="KW-0812">Transmembrane</keyword>
<organism evidence="2 3">
    <name type="scientific">Paractinoplanes deccanensis</name>
    <dbReference type="NCBI Taxonomy" id="113561"/>
    <lineage>
        <taxon>Bacteria</taxon>
        <taxon>Bacillati</taxon>
        <taxon>Actinomycetota</taxon>
        <taxon>Actinomycetes</taxon>
        <taxon>Micromonosporales</taxon>
        <taxon>Micromonosporaceae</taxon>
        <taxon>Paractinoplanes</taxon>
    </lineage>
</organism>
<evidence type="ECO:0000256" key="1">
    <source>
        <dbReference type="SAM" id="Phobius"/>
    </source>
</evidence>
<keyword evidence="3" id="KW-1185">Reference proteome</keyword>
<keyword evidence="1" id="KW-0472">Membrane</keyword>
<accession>A0ABQ3YF27</accession>
<dbReference type="RefSeq" id="WP_203773689.1">
    <property type="nucleotide sequence ID" value="NZ_BAAABO010000027.1"/>
</dbReference>
<feature type="transmembrane region" description="Helical" evidence="1">
    <location>
        <begin position="12"/>
        <end position="38"/>
    </location>
</feature>